<accession>A0ABM8QTA0</accession>
<comment type="caution">
    <text evidence="1">The sequence shown here is derived from an EMBL/GenBank/DDBJ whole genome shotgun (WGS) entry which is preliminary data.</text>
</comment>
<protein>
    <submittedName>
        <fullName evidence="1">Uncharacterized protein</fullName>
    </submittedName>
</protein>
<organism evidence="1 2">
    <name type="scientific">Nitrospira defluvii</name>
    <dbReference type="NCBI Taxonomy" id="330214"/>
    <lineage>
        <taxon>Bacteria</taxon>
        <taxon>Pseudomonadati</taxon>
        <taxon>Nitrospirota</taxon>
        <taxon>Nitrospiria</taxon>
        <taxon>Nitrospirales</taxon>
        <taxon>Nitrospiraceae</taxon>
        <taxon>Nitrospira</taxon>
    </lineage>
</organism>
<reference evidence="1 2" key="1">
    <citation type="submission" date="2021-02" db="EMBL/GenBank/DDBJ databases">
        <authorList>
            <person name="Han P."/>
        </authorList>
    </citation>
    <scope>NUCLEOTIDE SEQUENCE [LARGE SCALE GENOMIC DNA]</scope>
    <source>
        <strain evidence="1">Candidatus Nitrospira sp. ZN2</strain>
    </source>
</reference>
<name>A0ABM8QTA0_9BACT</name>
<keyword evidence="2" id="KW-1185">Reference proteome</keyword>
<gene>
    <name evidence="1" type="ORF">NSPZN2_11360</name>
</gene>
<dbReference type="Proteomes" id="UP000675880">
    <property type="component" value="Unassembled WGS sequence"/>
</dbReference>
<sequence>MRLFRCWPKQLVCLTVQARKSIESMMVWTYTPSRLQRRNPDPSNIQAVVLQKLHVGL</sequence>
<proteinExistence type="predicted"/>
<dbReference type="EMBL" id="CAJNBJ010000001">
    <property type="protein sequence ID" value="CAE6714011.1"/>
    <property type="molecule type" value="Genomic_DNA"/>
</dbReference>
<evidence type="ECO:0000313" key="2">
    <source>
        <dbReference type="Proteomes" id="UP000675880"/>
    </source>
</evidence>
<evidence type="ECO:0000313" key="1">
    <source>
        <dbReference type="EMBL" id="CAE6714011.1"/>
    </source>
</evidence>